<evidence type="ECO:0000259" key="1">
    <source>
        <dbReference type="SMART" id="SM00966"/>
    </source>
</evidence>
<dbReference type="OrthoDB" id="582905at2"/>
<comment type="caution">
    <text evidence="2">The sequence shown here is derived from an EMBL/GenBank/DDBJ whole genome shotgun (WGS) entry which is preliminary data.</text>
</comment>
<dbReference type="InterPro" id="IPR037914">
    <property type="entry name" value="SpoVT-AbrB_sf"/>
</dbReference>
<dbReference type="AlphaFoldDB" id="A0A264W366"/>
<dbReference type="Proteomes" id="UP000217065">
    <property type="component" value="Unassembled WGS sequence"/>
</dbReference>
<name>A0A264W366_9BACL</name>
<dbReference type="Gene3D" id="2.10.260.10">
    <property type="match status" value="1"/>
</dbReference>
<sequence length="84" mass="9478">MTSIERRITQFGNSLGVTLPYKMLEDLGVSKGDDVQIVKEGNQLIVKKAPKRVDLPEGITEDFFQFLDEEMTAHEKALKGLVNR</sequence>
<dbReference type="GO" id="GO:0003677">
    <property type="term" value="F:DNA binding"/>
    <property type="evidence" value="ECO:0007669"/>
    <property type="project" value="InterPro"/>
</dbReference>
<gene>
    <name evidence="2" type="ORF">CF394_09665</name>
</gene>
<dbReference type="EMBL" id="NOKQ01000220">
    <property type="protein sequence ID" value="OZS77477.1"/>
    <property type="molecule type" value="Genomic_DNA"/>
</dbReference>
<proteinExistence type="predicted"/>
<feature type="domain" description="SpoVT-AbrB" evidence="1">
    <location>
        <begin position="9"/>
        <end position="54"/>
    </location>
</feature>
<protein>
    <submittedName>
        <fullName evidence="2">AbrB family transcriptional regulator</fullName>
    </submittedName>
</protein>
<dbReference type="SUPFAM" id="SSF89447">
    <property type="entry name" value="AbrB/MazE/MraZ-like"/>
    <property type="match status" value="1"/>
</dbReference>
<organism evidence="2 3">
    <name type="scientific">Tetzosporium hominis</name>
    <dbReference type="NCBI Taxonomy" id="2020506"/>
    <lineage>
        <taxon>Bacteria</taxon>
        <taxon>Bacillati</taxon>
        <taxon>Bacillota</taxon>
        <taxon>Bacilli</taxon>
        <taxon>Bacillales</taxon>
        <taxon>Caryophanaceae</taxon>
        <taxon>Tetzosporium</taxon>
    </lineage>
</organism>
<evidence type="ECO:0000313" key="2">
    <source>
        <dbReference type="EMBL" id="OZS77477.1"/>
    </source>
</evidence>
<dbReference type="Pfam" id="PF04014">
    <property type="entry name" value="MazE_antitoxin"/>
    <property type="match status" value="1"/>
</dbReference>
<keyword evidence="3" id="KW-1185">Reference proteome</keyword>
<reference evidence="2 3" key="1">
    <citation type="submission" date="2017-07" db="EMBL/GenBank/DDBJ databases">
        <title>Tetzosporium hominis gen.nov. sp.nov.</title>
        <authorList>
            <person name="Tetz G."/>
            <person name="Tetz V."/>
        </authorList>
    </citation>
    <scope>NUCLEOTIDE SEQUENCE [LARGE SCALE GENOMIC DNA]</scope>
    <source>
        <strain evidence="2 3">VT-49</strain>
    </source>
</reference>
<evidence type="ECO:0000313" key="3">
    <source>
        <dbReference type="Proteomes" id="UP000217065"/>
    </source>
</evidence>
<dbReference type="RefSeq" id="WP_094943294.1">
    <property type="nucleotide sequence ID" value="NZ_NOKQ01000220.1"/>
</dbReference>
<accession>A0A264W366</accession>
<dbReference type="InterPro" id="IPR007159">
    <property type="entry name" value="SpoVT-AbrB_dom"/>
</dbReference>
<dbReference type="SMART" id="SM00966">
    <property type="entry name" value="SpoVT_AbrB"/>
    <property type="match status" value="1"/>
</dbReference>